<dbReference type="EMBL" id="FWXH01000002">
    <property type="protein sequence ID" value="SMC19543.1"/>
    <property type="molecule type" value="Genomic_DNA"/>
</dbReference>
<evidence type="ECO:0000259" key="2">
    <source>
        <dbReference type="Pfam" id="PF00881"/>
    </source>
</evidence>
<proteinExistence type="predicted"/>
<dbReference type="SUPFAM" id="SSF55469">
    <property type="entry name" value="FMN-dependent nitroreductase-like"/>
    <property type="match status" value="1"/>
</dbReference>
<name>A0A1W1X6U7_9CLOT</name>
<dbReference type="AlphaFoldDB" id="A0A1W1X6U7"/>
<organism evidence="3 4">
    <name type="scientific">Clostridium acidisoli DSM 12555</name>
    <dbReference type="NCBI Taxonomy" id="1121291"/>
    <lineage>
        <taxon>Bacteria</taxon>
        <taxon>Bacillati</taxon>
        <taxon>Bacillota</taxon>
        <taxon>Clostridia</taxon>
        <taxon>Eubacteriales</taxon>
        <taxon>Clostridiaceae</taxon>
        <taxon>Clostridium</taxon>
    </lineage>
</organism>
<dbReference type="OrthoDB" id="9783470at2"/>
<dbReference type="Proteomes" id="UP000192468">
    <property type="component" value="Unassembled WGS sequence"/>
</dbReference>
<dbReference type="Pfam" id="PF00881">
    <property type="entry name" value="Nitroreductase"/>
    <property type="match status" value="1"/>
</dbReference>
<keyword evidence="1" id="KW-0520">NAD</keyword>
<protein>
    <submittedName>
        <fullName evidence="3">Nitroreductase</fullName>
    </submittedName>
</protein>
<evidence type="ECO:0000256" key="1">
    <source>
        <dbReference type="ARBA" id="ARBA00023027"/>
    </source>
</evidence>
<evidence type="ECO:0000313" key="4">
    <source>
        <dbReference type="Proteomes" id="UP000192468"/>
    </source>
</evidence>
<dbReference type="InterPro" id="IPR029479">
    <property type="entry name" value="Nitroreductase"/>
</dbReference>
<dbReference type="InterPro" id="IPR000415">
    <property type="entry name" value="Nitroreductase-like"/>
</dbReference>
<dbReference type="PANTHER" id="PTHR23026:SF125">
    <property type="entry name" value="OXYGEN-INSENSITIVE NAD(P)H NITROREDUCTASE"/>
    <property type="match status" value="1"/>
</dbReference>
<dbReference type="PANTHER" id="PTHR23026">
    <property type="entry name" value="NADPH NITROREDUCTASE"/>
    <property type="match status" value="1"/>
</dbReference>
<accession>A0A1W1X6U7</accession>
<dbReference type="GO" id="GO:0046857">
    <property type="term" value="F:oxidoreductase activity, acting on other nitrogenous compounds as donors, with NAD or NADP as acceptor"/>
    <property type="evidence" value="ECO:0007669"/>
    <property type="project" value="TreeGrafter"/>
</dbReference>
<dbReference type="GO" id="GO:0046256">
    <property type="term" value="P:2,4,6-trinitrotoluene catabolic process"/>
    <property type="evidence" value="ECO:0007669"/>
    <property type="project" value="TreeGrafter"/>
</dbReference>
<keyword evidence="4" id="KW-1185">Reference proteome</keyword>
<feature type="domain" description="Nitroreductase" evidence="2">
    <location>
        <begin position="8"/>
        <end position="166"/>
    </location>
</feature>
<sequence>MNEVLNTIKERRSVRVFKDEQIKDEELQEVLEAGLYAPSAINQQSWHFTVIQNGKVLENFTQTAKETFLKSGVDQLKAMANNEKYKVFYNAPTAIIISGDTKAANPEADCSAATENILLAAKALGLGTCWIGSMPYIFGNGNNEALKNELGIPEGYTPINSIAIGYAASETTKAPARKENKVNIIK</sequence>
<dbReference type="Gene3D" id="3.40.109.10">
    <property type="entry name" value="NADH Oxidase"/>
    <property type="match status" value="1"/>
</dbReference>
<dbReference type="InterPro" id="IPR050627">
    <property type="entry name" value="Nitroreductase/BluB"/>
</dbReference>
<reference evidence="3 4" key="1">
    <citation type="submission" date="2017-04" db="EMBL/GenBank/DDBJ databases">
        <authorList>
            <person name="Afonso C.L."/>
            <person name="Miller P.J."/>
            <person name="Scott M.A."/>
            <person name="Spackman E."/>
            <person name="Goraichik I."/>
            <person name="Dimitrov K.M."/>
            <person name="Suarez D.L."/>
            <person name="Swayne D.E."/>
        </authorList>
    </citation>
    <scope>NUCLEOTIDE SEQUENCE [LARGE SCALE GENOMIC DNA]</scope>
    <source>
        <strain evidence="3 4">DSM 12555</strain>
    </source>
</reference>
<evidence type="ECO:0000313" key="3">
    <source>
        <dbReference type="EMBL" id="SMC19543.1"/>
    </source>
</evidence>
<dbReference type="RefSeq" id="WP_084114062.1">
    <property type="nucleotide sequence ID" value="NZ_FWXH01000002.1"/>
</dbReference>
<dbReference type="GO" id="GO:0005829">
    <property type="term" value="C:cytosol"/>
    <property type="evidence" value="ECO:0007669"/>
    <property type="project" value="TreeGrafter"/>
</dbReference>
<dbReference type="STRING" id="1121291.SAMN02745134_00861"/>
<gene>
    <name evidence="3" type="ORF">SAMN02745134_00861</name>
</gene>